<gene>
    <name evidence="12" type="ORF">FPK30_01145</name>
</gene>
<dbReference type="NCBIfam" id="TIGR01167">
    <property type="entry name" value="LPXTG_anchor"/>
    <property type="match status" value="1"/>
</dbReference>
<comment type="caution">
    <text evidence="12">The sequence shown here is derived from an EMBL/GenBank/DDBJ whole genome shotgun (WGS) entry which is preliminary data.</text>
</comment>
<feature type="region of interest" description="Disordered" evidence="8">
    <location>
        <begin position="619"/>
        <end position="642"/>
    </location>
</feature>
<dbReference type="InterPro" id="IPR006624">
    <property type="entry name" value="Beta-propeller_rpt_TECPR"/>
</dbReference>
<feature type="region of interest" description="Disordered" evidence="8">
    <location>
        <begin position="166"/>
        <end position="188"/>
    </location>
</feature>
<feature type="region of interest" description="Disordered" evidence="8">
    <location>
        <begin position="572"/>
        <end position="592"/>
    </location>
</feature>
<dbReference type="GO" id="GO:0005737">
    <property type="term" value="C:cytoplasm"/>
    <property type="evidence" value="ECO:0007669"/>
    <property type="project" value="TreeGrafter"/>
</dbReference>
<dbReference type="PRINTS" id="PR00633">
    <property type="entry name" value="RCCNDNSATION"/>
</dbReference>
<dbReference type="PROSITE" id="PS50012">
    <property type="entry name" value="RCC1_3"/>
    <property type="match status" value="11"/>
</dbReference>
<keyword evidence="2" id="KW-0134">Cell wall</keyword>
<evidence type="ECO:0000256" key="3">
    <source>
        <dbReference type="ARBA" id="ARBA00022525"/>
    </source>
</evidence>
<sequence length="1280" mass="133888">MGLLTLGERVSFVYTCLYKCRTHGGGCLHMKMVRSRRVTLLISLCCVLVVCSMLGLQFGQAAPESNETAVATQGTGAIGTGTNTPGQIPSVSPGPSSSPSGMPTLSSGSGAAATGQSAPAASTSPTSPSSPSPGTAGSSEPTSTASSPSNATSHTVTFDYNMQSATPTTSTVADGAQVARPSPEPTRRGFVLEGWFAGKVAYDFSAPVHANLTLKAKWARADQTWTMQPQEGPESGGTGVTLTPPPPSGVRFSQVSAGTRFSLALGSDGNVYAWGFNRAGQLGDGTIVNRSTPIRVPRPEEARNDKDFRFVSVNAGRFFSMALDNHGTLWSWGYNYLKTLGNPNVADSGMHNYSEHLVKVMLPEGVPAGFTYKAVTGSHNHTLAIGSDGNVYGWGTCSEGETGRHKCDGICDSTPSLIQGFDKNHKIIAVQAGMNYSTALDDAGTVWSWGSNLYHQLDPSAGAVVGNYTPIKIHGLDKVHVVAIADGFENTLALDDQGKVWTWGMNENGQIGNGSSASKTEVFKDPVQVSFPQGTRITAIAGGHHYGSNHAIALDSDGNIWAWGDNSYGQMGDGKTSAADSPQTTPERLEDPKLAGRHWISISAGEDFNLAIGDDGQTYSWGRDDEGQLGQGTSGDGAHNRPSAVAFPWPAKLTGIKFDTTDITTGMQAQKNGTWTASTPPHAPGLVDVALTWTLNDQEQTQVHLPFRYLARGVTVTFQSESDSPAPPSQSLEAGERAVRPSADPTKAGYRFDGWFLGKTAYDFSKPVTSSMTLKAHWSPENQNWSMTPSHGTEMGGTKVTLTPPALRGIRFSQVSAGSHWSLALGSDGKAYAWGKNNSSQLGNANIAKGSASTMPVRVDMPEKAEANFVFTQVSAGRDYGLALGSDGKAYAWGNNDIGQLGDSTLNAQGRPHLVPGLPDKIRSISAGGGHALALDSQGRVWSWGANQYGQLGLDNAGGDTVSPDGRTSPAMVTGIPTTTTAISAGSRYSLAMTVDGQVYAWGTNDSGQLGDPSLPVSSDGANPTPSAVQGLTGEMSAISAGDHQALALDSQGHIWTWGQVKGENKKTPALLTLPDGLPTGFAITQISAGTGASSALGSDGRILTWSNAAEGTDPAFLAKPRNVSEDFSFTAVSTGDPSSLALGSDGLAYGWGADDAGQLGDDQSGPDLNSKTPQAVVIRSLVKTVTFAGLSAEGTPQYQNGAWVAVTPRYRPGQVDTVIHWSLVGVDQQDQTLPYTYDQLAVLPLTGSTGVILLIIAGLLGMGAAMAARFHRRENKMAA</sequence>
<dbReference type="InterPro" id="IPR051553">
    <property type="entry name" value="Ran_GTPase-activating"/>
</dbReference>
<feature type="domain" description="Gram-positive cocci surface proteins LPxTG" evidence="10">
    <location>
        <begin position="1240"/>
        <end position="1276"/>
    </location>
</feature>
<dbReference type="GO" id="GO:0030313">
    <property type="term" value="C:cell envelope"/>
    <property type="evidence" value="ECO:0007669"/>
    <property type="project" value="UniProtKB-SubCell"/>
</dbReference>
<evidence type="ECO:0000256" key="5">
    <source>
        <dbReference type="ARBA" id="ARBA00022729"/>
    </source>
</evidence>
<dbReference type="SUPFAM" id="SSF50985">
    <property type="entry name" value="RCC1/BLIP-II"/>
    <property type="match status" value="4"/>
</dbReference>
<evidence type="ECO:0000256" key="9">
    <source>
        <dbReference type="SAM" id="Phobius"/>
    </source>
</evidence>
<dbReference type="AlphaFoldDB" id="A0A556R5E7"/>
<dbReference type="Pfam" id="PF00746">
    <property type="entry name" value="Gram_pos_anchor"/>
    <property type="match status" value="1"/>
</dbReference>
<evidence type="ECO:0000256" key="1">
    <source>
        <dbReference type="ARBA" id="ARBA00004196"/>
    </source>
</evidence>
<evidence type="ECO:0000256" key="4">
    <source>
        <dbReference type="ARBA" id="ARBA00022658"/>
    </source>
</evidence>
<dbReference type="InterPro" id="IPR042229">
    <property type="entry name" value="Listeria/Bacterioides_rpt_sf"/>
</dbReference>
<dbReference type="PANTHER" id="PTHR45982:SF1">
    <property type="entry name" value="REGULATOR OF CHROMOSOME CONDENSATION"/>
    <property type="match status" value="1"/>
</dbReference>
<keyword evidence="13" id="KW-1185">Reference proteome</keyword>
<evidence type="ECO:0000256" key="6">
    <source>
        <dbReference type="ARBA" id="ARBA00022737"/>
    </source>
</evidence>
<evidence type="ECO:0000256" key="2">
    <source>
        <dbReference type="ARBA" id="ARBA00022512"/>
    </source>
</evidence>
<keyword evidence="6" id="KW-0677">Repeat</keyword>
<protein>
    <submittedName>
        <fullName evidence="12">LPXTG cell wall anchor domain-containing protein</fullName>
    </submittedName>
</protein>
<keyword evidence="4" id="KW-0344">Guanine-nucleotide releasing factor</keyword>
<feature type="compositionally biased region" description="Low complexity" evidence="8">
    <location>
        <begin position="70"/>
        <end position="153"/>
    </location>
</feature>
<feature type="transmembrane region" description="Helical" evidence="9">
    <location>
        <begin position="38"/>
        <end position="58"/>
    </location>
</feature>
<dbReference type="InterPro" id="IPR000408">
    <property type="entry name" value="Reg_chr_condens"/>
</dbReference>
<feature type="region of interest" description="Disordered" evidence="8">
    <location>
        <begin position="70"/>
        <end position="154"/>
    </location>
</feature>
<evidence type="ECO:0000313" key="12">
    <source>
        <dbReference type="EMBL" id="TSJ84108.1"/>
    </source>
</evidence>
<feature type="domain" description="RCC1-like" evidence="11">
    <location>
        <begin position="806"/>
        <end position="1060"/>
    </location>
</feature>
<dbReference type="PANTHER" id="PTHR45982">
    <property type="entry name" value="REGULATOR OF CHROMOSOME CONDENSATION"/>
    <property type="match status" value="1"/>
</dbReference>
<dbReference type="Pfam" id="PF09479">
    <property type="entry name" value="Flg_new"/>
    <property type="match status" value="2"/>
</dbReference>
<evidence type="ECO:0000256" key="7">
    <source>
        <dbReference type="ARBA" id="ARBA00023088"/>
    </source>
</evidence>
<dbReference type="GO" id="GO:0005085">
    <property type="term" value="F:guanyl-nucleotide exchange factor activity"/>
    <property type="evidence" value="ECO:0007669"/>
    <property type="project" value="TreeGrafter"/>
</dbReference>
<dbReference type="Pfam" id="PF00415">
    <property type="entry name" value="RCC1"/>
    <property type="match status" value="2"/>
</dbReference>
<dbReference type="EMBL" id="VMHK01000001">
    <property type="protein sequence ID" value="TSJ84108.1"/>
    <property type="molecule type" value="Genomic_DNA"/>
</dbReference>
<keyword evidence="5" id="KW-0732">Signal</keyword>
<feature type="domain" description="RCC1-like" evidence="11">
    <location>
        <begin position="248"/>
        <end position="545"/>
    </location>
</feature>
<evidence type="ECO:0000256" key="8">
    <source>
        <dbReference type="SAM" id="MobiDB-lite"/>
    </source>
</evidence>
<dbReference type="InterPro" id="IPR013378">
    <property type="entry name" value="InlB-like_B-rpt"/>
</dbReference>
<organism evidence="12 13">
    <name type="scientific">Bifidobacterium apousia</name>
    <dbReference type="NCBI Taxonomy" id="2750996"/>
    <lineage>
        <taxon>Bacteria</taxon>
        <taxon>Bacillati</taxon>
        <taxon>Actinomycetota</taxon>
        <taxon>Actinomycetes</taxon>
        <taxon>Bifidobacteriales</taxon>
        <taxon>Bifidobacteriaceae</taxon>
        <taxon>Bifidobacterium</taxon>
    </lineage>
</organism>
<dbReference type="Proteomes" id="UP000316508">
    <property type="component" value="Unassembled WGS sequence"/>
</dbReference>
<dbReference type="Gene3D" id="2.60.40.4270">
    <property type="entry name" value="Listeria-Bacteroides repeat domain"/>
    <property type="match status" value="2"/>
</dbReference>
<feature type="region of interest" description="Disordered" evidence="8">
    <location>
        <begin position="719"/>
        <end position="745"/>
    </location>
</feature>
<accession>A0A556R5E7</accession>
<keyword evidence="9" id="KW-1133">Transmembrane helix</keyword>
<keyword evidence="3" id="KW-0964">Secreted</keyword>
<keyword evidence="7" id="KW-0572">Peptidoglycan-anchor</keyword>
<dbReference type="PROSITE" id="PS00626">
    <property type="entry name" value="RCC1_2"/>
    <property type="match status" value="1"/>
</dbReference>
<feature type="transmembrane region" description="Helical" evidence="9">
    <location>
        <begin position="1242"/>
        <end position="1268"/>
    </location>
</feature>
<proteinExistence type="predicted"/>
<dbReference type="InterPro" id="IPR058923">
    <property type="entry name" value="RCC1-like_dom"/>
</dbReference>
<dbReference type="InterPro" id="IPR019931">
    <property type="entry name" value="LPXTG_anchor"/>
</dbReference>
<keyword evidence="9" id="KW-0472">Membrane</keyword>
<comment type="subcellular location">
    <subcellularLocation>
        <location evidence="1">Cell envelope</location>
    </subcellularLocation>
</comment>
<evidence type="ECO:0000259" key="11">
    <source>
        <dbReference type="Pfam" id="PF25390"/>
    </source>
</evidence>
<reference evidence="12 13" key="1">
    <citation type="submission" date="2019-07" db="EMBL/GenBank/DDBJ databases">
        <title>Bifidobacterium asteroides genomes.</title>
        <authorList>
            <person name="Zheng H."/>
        </authorList>
    </citation>
    <scope>NUCLEOTIDE SEQUENCE [LARGE SCALE GENOMIC DNA]</scope>
    <source>
        <strain evidence="12 13">W8102</strain>
    </source>
</reference>
<evidence type="ECO:0000259" key="10">
    <source>
        <dbReference type="Pfam" id="PF00746"/>
    </source>
</evidence>
<dbReference type="InterPro" id="IPR009091">
    <property type="entry name" value="RCC1/BLIP-II"/>
</dbReference>
<dbReference type="NCBIfam" id="TIGR02543">
    <property type="entry name" value="List_Bact_rpt"/>
    <property type="match status" value="1"/>
</dbReference>
<evidence type="ECO:0000313" key="13">
    <source>
        <dbReference type="Proteomes" id="UP000316508"/>
    </source>
</evidence>
<name>A0A556R5E7_9BIFI</name>
<dbReference type="Gene3D" id="2.130.10.30">
    <property type="entry name" value="Regulator of chromosome condensation 1/beta-lactamase-inhibitor protein II"/>
    <property type="match status" value="4"/>
</dbReference>
<dbReference type="SMART" id="SM00706">
    <property type="entry name" value="TECPR"/>
    <property type="match status" value="3"/>
</dbReference>
<dbReference type="Pfam" id="PF25390">
    <property type="entry name" value="WD40_RLD"/>
    <property type="match status" value="2"/>
</dbReference>
<keyword evidence="9" id="KW-0812">Transmembrane</keyword>